<dbReference type="OrthoDB" id="26838at2759"/>
<evidence type="ECO:0000313" key="3">
    <source>
        <dbReference type="Proteomes" id="UP000770015"/>
    </source>
</evidence>
<dbReference type="Proteomes" id="UP000770015">
    <property type="component" value="Unassembled WGS sequence"/>
</dbReference>
<dbReference type="EMBL" id="JAGSXJ010000007">
    <property type="protein sequence ID" value="KAH6689824.1"/>
    <property type="molecule type" value="Genomic_DNA"/>
</dbReference>
<comment type="caution">
    <text evidence="2">The sequence shown here is derived from an EMBL/GenBank/DDBJ whole genome shotgun (WGS) entry which is preliminary data.</text>
</comment>
<protein>
    <submittedName>
        <fullName evidence="2">Uncharacterized protein</fullName>
    </submittedName>
</protein>
<dbReference type="SUPFAM" id="SSF53098">
    <property type="entry name" value="Ribonuclease H-like"/>
    <property type="match status" value="1"/>
</dbReference>
<keyword evidence="3" id="KW-1185">Reference proteome</keyword>
<accession>A0A9P9AC39</accession>
<dbReference type="PANTHER" id="PTHR43040:SF1">
    <property type="entry name" value="RIBONUCLEASE D"/>
    <property type="match status" value="1"/>
</dbReference>
<reference evidence="2" key="1">
    <citation type="journal article" date="2021" name="Nat. Commun.">
        <title>Genetic determinants of endophytism in the Arabidopsis root mycobiome.</title>
        <authorList>
            <person name="Mesny F."/>
            <person name="Miyauchi S."/>
            <person name="Thiergart T."/>
            <person name="Pickel B."/>
            <person name="Atanasova L."/>
            <person name="Karlsson M."/>
            <person name="Huettel B."/>
            <person name="Barry K.W."/>
            <person name="Haridas S."/>
            <person name="Chen C."/>
            <person name="Bauer D."/>
            <person name="Andreopoulos W."/>
            <person name="Pangilinan J."/>
            <person name="LaButti K."/>
            <person name="Riley R."/>
            <person name="Lipzen A."/>
            <person name="Clum A."/>
            <person name="Drula E."/>
            <person name="Henrissat B."/>
            <person name="Kohler A."/>
            <person name="Grigoriev I.V."/>
            <person name="Martin F.M."/>
            <person name="Hacquard S."/>
        </authorList>
    </citation>
    <scope>NUCLEOTIDE SEQUENCE</scope>
    <source>
        <strain evidence="2">MPI-SDFR-AT-0117</strain>
    </source>
</reference>
<proteinExistence type="predicted"/>
<evidence type="ECO:0000256" key="1">
    <source>
        <dbReference type="SAM" id="MobiDB-lite"/>
    </source>
</evidence>
<dbReference type="PANTHER" id="PTHR43040">
    <property type="entry name" value="RIBONUCLEASE D"/>
    <property type="match status" value="1"/>
</dbReference>
<sequence length="281" mass="31807">MPAPGKINYCIVTTNHGLDRMLIEIHKQLELTRGPPALYFRLHGACSTLGWRGLISILTIYVAPIKKVYIVDVLSMCIGCFNFKSPTTKHSIKMILESPLFPKVFFDLRNDSNTLFITCGIEMNAAHDLQLMGRARYMAISESAATQSSDENIKESSDSITAEPNKAFSGSAGKPSPGESNKKNNVPIINPEVAKFRALYQTQERTQAAPPIPNGNADYFLQRPLRQGFVRQFLQPIVCRPQLWEMYYDLPAYYLECYTVWLGARIEWSRSPEYDPRRNAC</sequence>
<gene>
    <name evidence="2" type="ORF">F5X68DRAFT_230428</name>
</gene>
<dbReference type="GO" id="GO:0003676">
    <property type="term" value="F:nucleic acid binding"/>
    <property type="evidence" value="ECO:0007669"/>
    <property type="project" value="InterPro"/>
</dbReference>
<dbReference type="InterPro" id="IPR036397">
    <property type="entry name" value="RNaseH_sf"/>
</dbReference>
<feature type="region of interest" description="Disordered" evidence="1">
    <location>
        <begin position="148"/>
        <end position="186"/>
    </location>
</feature>
<name>A0A9P9AC39_9PEZI</name>
<dbReference type="AlphaFoldDB" id="A0A9P9AC39"/>
<dbReference type="InterPro" id="IPR012337">
    <property type="entry name" value="RNaseH-like_sf"/>
</dbReference>
<evidence type="ECO:0000313" key="2">
    <source>
        <dbReference type="EMBL" id="KAH6689824.1"/>
    </source>
</evidence>
<dbReference type="Gene3D" id="3.30.420.10">
    <property type="entry name" value="Ribonuclease H-like superfamily/Ribonuclease H"/>
    <property type="match status" value="1"/>
</dbReference>
<organism evidence="2 3">
    <name type="scientific">Plectosphaerella plurivora</name>
    <dbReference type="NCBI Taxonomy" id="936078"/>
    <lineage>
        <taxon>Eukaryota</taxon>
        <taxon>Fungi</taxon>
        <taxon>Dikarya</taxon>
        <taxon>Ascomycota</taxon>
        <taxon>Pezizomycotina</taxon>
        <taxon>Sordariomycetes</taxon>
        <taxon>Hypocreomycetidae</taxon>
        <taxon>Glomerellales</taxon>
        <taxon>Plectosphaerellaceae</taxon>
        <taxon>Plectosphaerella</taxon>
    </lineage>
</organism>